<comment type="caution">
    <text evidence="1">The sequence shown here is derived from an EMBL/GenBank/DDBJ whole genome shotgun (WGS) entry which is preliminary data.</text>
</comment>
<reference evidence="1 2" key="1">
    <citation type="submission" date="2016-11" db="EMBL/GenBank/DDBJ databases">
        <title>Mixed transmission modes and dynamic genome evolution in an obligate animal-bacterial symbiosis.</title>
        <authorList>
            <person name="Russell S.L."/>
            <person name="Corbett-Detig R.B."/>
            <person name="Cavanaugh C.M."/>
        </authorList>
    </citation>
    <scope>NUCLEOTIDE SEQUENCE [LARGE SCALE GENOMIC DNA]</scope>
    <source>
        <strain evidence="1">Sveles-Q1</strain>
    </source>
</reference>
<proteinExistence type="predicted"/>
<evidence type="ECO:0000313" key="1">
    <source>
        <dbReference type="EMBL" id="OOZ37990.1"/>
    </source>
</evidence>
<sequence>MEVEIDKLIQFSSDNNLIAAEEEHGRGHWLFSPSPEIRDIEDYWLQMESFGMKGLPESLPGIWAEEKDYASLSDKNIFMNLWQDLYEPLDHHTIYFCCDIDSYLSTPDGQVLLHKGFEKVDDFDNESEIHQHVMNWRKRLSGESPESSFLSGSRYFCGSLFWASKPKQAANT</sequence>
<keyword evidence="2" id="KW-1185">Reference proteome</keyword>
<gene>
    <name evidence="1" type="ORF">BOW53_16790</name>
</gene>
<name>A0A1T2KYZ5_9GAMM</name>
<accession>A0A1T2KYZ5</accession>
<dbReference type="EMBL" id="MPRL01000151">
    <property type="protein sequence ID" value="OOZ37990.1"/>
    <property type="molecule type" value="Genomic_DNA"/>
</dbReference>
<organism evidence="1 2">
    <name type="scientific">Solemya pervernicosa gill symbiont</name>
    <dbReference type="NCBI Taxonomy" id="642797"/>
    <lineage>
        <taxon>Bacteria</taxon>
        <taxon>Pseudomonadati</taxon>
        <taxon>Pseudomonadota</taxon>
        <taxon>Gammaproteobacteria</taxon>
        <taxon>sulfur-oxidizing symbionts</taxon>
    </lineage>
</organism>
<dbReference type="AlphaFoldDB" id="A0A1T2KYZ5"/>
<protein>
    <submittedName>
        <fullName evidence="1">Uncharacterized protein</fullName>
    </submittedName>
</protein>
<dbReference type="RefSeq" id="WP_078485228.1">
    <property type="nucleotide sequence ID" value="NZ_MPRL01000151.1"/>
</dbReference>
<evidence type="ECO:0000313" key="2">
    <source>
        <dbReference type="Proteomes" id="UP000191110"/>
    </source>
</evidence>
<dbReference type="Proteomes" id="UP000191110">
    <property type="component" value="Unassembled WGS sequence"/>
</dbReference>